<evidence type="ECO:0000313" key="7">
    <source>
        <dbReference type="EMBL" id="KGM13712.1"/>
    </source>
</evidence>
<keyword evidence="5" id="KW-0472">Membrane</keyword>
<keyword evidence="4 7" id="KW-0808">Transferase</keyword>
<keyword evidence="2" id="KW-1003">Cell membrane</keyword>
<reference evidence="7 8" key="1">
    <citation type="submission" date="2013-08" db="EMBL/GenBank/DDBJ databases">
        <title>Genome sequencing of Cellulomonas bogoriensis 69B4.</title>
        <authorList>
            <person name="Chen F."/>
            <person name="Li Y."/>
            <person name="Wang G."/>
        </authorList>
    </citation>
    <scope>NUCLEOTIDE SEQUENCE [LARGE SCALE GENOMIC DNA]</scope>
    <source>
        <strain evidence="7 8">69B4</strain>
    </source>
</reference>
<name>A0A0A0C1A0_9CELL</name>
<sequence>MTSGATRLFLTAWTAAEKLPEGAVRGVMHVAAELAWLRRGAGVRRLEDNLARARPGVSRTDLRRLSRRGMRTYLRYYGEAFRLGALTPEQVTARVRLENPGFVTEQTRAGRSVVLALAHQGNWDLAGAWATTHLAPVTTVAEHLEPAEVFDRFVALRERLGMRIIPLDADRRVFSDLVRTVRGGGAVIPLLADRDLTARGLEVAFLGERARVAAGPAALAAATGAPLVPVTLRHERLHGARRRAAGSRWGLLVRFHPPVTPGAGDRAAQVQHMTQQWVDALAADIVEDPTHWHMLQRVFVADLDPDRLTRVSP</sequence>
<evidence type="ECO:0000313" key="8">
    <source>
        <dbReference type="Proteomes" id="UP000054314"/>
    </source>
</evidence>
<keyword evidence="8" id="KW-1185">Reference proteome</keyword>
<comment type="subcellular location">
    <subcellularLocation>
        <location evidence="1">Cell inner membrane</location>
    </subcellularLocation>
</comment>
<evidence type="ECO:0000256" key="4">
    <source>
        <dbReference type="ARBA" id="ARBA00022679"/>
    </source>
</evidence>
<evidence type="ECO:0000256" key="2">
    <source>
        <dbReference type="ARBA" id="ARBA00022475"/>
    </source>
</evidence>
<dbReference type="GO" id="GO:0005886">
    <property type="term" value="C:plasma membrane"/>
    <property type="evidence" value="ECO:0007669"/>
    <property type="project" value="UniProtKB-SubCell"/>
</dbReference>
<evidence type="ECO:0000256" key="3">
    <source>
        <dbReference type="ARBA" id="ARBA00022519"/>
    </source>
</evidence>
<dbReference type="NCBIfam" id="NF005919">
    <property type="entry name" value="PRK07920.1"/>
    <property type="match status" value="1"/>
</dbReference>
<dbReference type="RefSeq" id="WP_052104984.1">
    <property type="nucleotide sequence ID" value="NZ_AXCZ01000028.1"/>
</dbReference>
<dbReference type="InterPro" id="IPR004960">
    <property type="entry name" value="LipA_acyltrans"/>
</dbReference>
<keyword evidence="6 7" id="KW-0012">Acyltransferase</keyword>
<dbReference type="PANTHER" id="PTHR30606:SF10">
    <property type="entry name" value="PHOSPHATIDYLINOSITOL MANNOSIDE ACYLTRANSFERASE"/>
    <property type="match status" value="1"/>
</dbReference>
<comment type="caution">
    <text evidence="7">The sequence shown here is derived from an EMBL/GenBank/DDBJ whole genome shotgun (WGS) entry which is preliminary data.</text>
</comment>
<evidence type="ECO:0000256" key="1">
    <source>
        <dbReference type="ARBA" id="ARBA00004533"/>
    </source>
</evidence>
<proteinExistence type="predicted"/>
<dbReference type="EMBL" id="AXCZ01000028">
    <property type="protein sequence ID" value="KGM13712.1"/>
    <property type="molecule type" value="Genomic_DNA"/>
</dbReference>
<dbReference type="GO" id="GO:0009247">
    <property type="term" value="P:glycolipid biosynthetic process"/>
    <property type="evidence" value="ECO:0007669"/>
    <property type="project" value="UniProtKB-ARBA"/>
</dbReference>
<keyword evidence="3" id="KW-0997">Cell inner membrane</keyword>
<organism evidence="7 8">
    <name type="scientific">Cellulomonas bogoriensis 69B4 = DSM 16987</name>
    <dbReference type="NCBI Taxonomy" id="1386082"/>
    <lineage>
        <taxon>Bacteria</taxon>
        <taxon>Bacillati</taxon>
        <taxon>Actinomycetota</taxon>
        <taxon>Actinomycetes</taxon>
        <taxon>Micrococcales</taxon>
        <taxon>Cellulomonadaceae</taxon>
        <taxon>Cellulomonas</taxon>
    </lineage>
</organism>
<dbReference type="OrthoDB" id="9803456at2"/>
<gene>
    <name evidence="7" type="ORF">N869_11285</name>
</gene>
<accession>A0A0A0C1A0</accession>
<evidence type="ECO:0000256" key="5">
    <source>
        <dbReference type="ARBA" id="ARBA00023136"/>
    </source>
</evidence>
<dbReference type="Pfam" id="PF03279">
    <property type="entry name" value="Lip_A_acyltrans"/>
    <property type="match status" value="1"/>
</dbReference>
<dbReference type="CDD" id="cd07984">
    <property type="entry name" value="LPLAT_LABLAT-like"/>
    <property type="match status" value="1"/>
</dbReference>
<dbReference type="PANTHER" id="PTHR30606">
    <property type="entry name" value="LIPID A BIOSYNTHESIS LAUROYL ACYLTRANSFERASE"/>
    <property type="match status" value="1"/>
</dbReference>
<evidence type="ECO:0000256" key="6">
    <source>
        <dbReference type="ARBA" id="ARBA00023315"/>
    </source>
</evidence>
<protein>
    <submittedName>
        <fullName evidence="7">Lipid A biosynthesis acyltransferase</fullName>
    </submittedName>
</protein>
<dbReference type="AlphaFoldDB" id="A0A0A0C1A0"/>
<dbReference type="GO" id="GO:0016746">
    <property type="term" value="F:acyltransferase activity"/>
    <property type="evidence" value="ECO:0007669"/>
    <property type="project" value="UniProtKB-KW"/>
</dbReference>
<dbReference type="Proteomes" id="UP000054314">
    <property type="component" value="Unassembled WGS sequence"/>
</dbReference>